<protein>
    <submittedName>
        <fullName evidence="7">SAGA complex component (Sgf29)</fullName>
    </submittedName>
</protein>
<sequence>MHGAIIPYLGCTSNRQRIDKARTDVAAGADVPQAPTQAPASAARKILVPRQGPKATPSTATAASAKYLLPPKPESDDSTRKESSTPPPSSSIRRDKQQNLNWVLPNIEAANIVPMAARTRPRGPPQKEDAADAHEERNMWTQIVNDLRGLKVINAKAKEIEGQILKMEAEMGPSPSSAELAALENLFRENLKHSEEEQKILNEEPNDVIKNVGILTALRTASESEPPRNPANSKSRNQKRQKTEKIEMMDGAADSPGPSPIATSAAASRLKANTVRSVSVPTTKEIKEVPVKIEEGAEGGKGPSTERAGKFFVGAEVAYKQAKMKEDGSQWIQCNIINITDIGNKKRYEVQDPEPDEDGAPGQIYKTGAQALIAIPQPGTPLPDYAIGKHVLARYPNTTTFYRAEVTAMKKGSCKLKFEEDQDQEMEVDRRFVLEFSGK</sequence>
<dbReference type="PANTHER" id="PTHR21539">
    <property type="entry name" value="SAGA-ASSOCIATED FACTOR 29"/>
    <property type="match status" value="1"/>
</dbReference>
<evidence type="ECO:0000256" key="2">
    <source>
        <dbReference type="ARBA" id="ARBA00023015"/>
    </source>
</evidence>
<dbReference type="PANTHER" id="PTHR21539:SF0">
    <property type="entry name" value="SAGA-ASSOCIATED FACTOR 29"/>
    <property type="match status" value="1"/>
</dbReference>
<dbReference type="InterPro" id="IPR047287">
    <property type="entry name" value="Tudor_SGF29_rpt2"/>
</dbReference>
<evidence type="ECO:0000256" key="3">
    <source>
        <dbReference type="ARBA" id="ARBA00023163"/>
    </source>
</evidence>
<evidence type="ECO:0000313" key="8">
    <source>
        <dbReference type="Proteomes" id="UP000324767"/>
    </source>
</evidence>
<dbReference type="GO" id="GO:0000124">
    <property type="term" value="C:SAGA complex"/>
    <property type="evidence" value="ECO:0007669"/>
    <property type="project" value="InterPro"/>
</dbReference>
<gene>
    <name evidence="7" type="ORF">FRX48_03721</name>
</gene>
<dbReference type="InterPro" id="IPR037802">
    <property type="entry name" value="SGF29"/>
</dbReference>
<name>A0A5M8PUL2_9LECA</name>
<dbReference type="InterPro" id="IPR047288">
    <property type="entry name" value="Tudor_SGF29_rpt1"/>
</dbReference>
<evidence type="ECO:0000259" key="6">
    <source>
        <dbReference type="PROSITE" id="PS51518"/>
    </source>
</evidence>
<feature type="region of interest" description="Disordered" evidence="5">
    <location>
        <begin position="219"/>
        <end position="243"/>
    </location>
</feature>
<proteinExistence type="predicted"/>
<dbReference type="GO" id="GO:0005634">
    <property type="term" value="C:nucleus"/>
    <property type="evidence" value="ECO:0007669"/>
    <property type="project" value="UniProtKB-SubCell"/>
</dbReference>
<keyword evidence="4" id="KW-0539">Nucleus</keyword>
<feature type="region of interest" description="Disordered" evidence="5">
    <location>
        <begin position="24"/>
        <end position="100"/>
    </location>
</feature>
<dbReference type="PROSITE" id="PS51518">
    <property type="entry name" value="SGF29_C"/>
    <property type="match status" value="1"/>
</dbReference>
<dbReference type="InterPro" id="IPR010750">
    <property type="entry name" value="SGF29_tudor-like_dom"/>
</dbReference>
<comment type="caution">
    <text evidence="7">The sequence shown here is derived from an EMBL/GenBank/DDBJ whole genome shotgun (WGS) entry which is preliminary data.</text>
</comment>
<dbReference type="Gene3D" id="2.30.30.140">
    <property type="match status" value="1"/>
</dbReference>
<feature type="compositionally biased region" description="Low complexity" evidence="5">
    <location>
        <begin position="32"/>
        <end position="43"/>
    </location>
</feature>
<feature type="compositionally biased region" description="Basic and acidic residues" evidence="5">
    <location>
        <begin position="73"/>
        <end position="83"/>
    </location>
</feature>
<dbReference type="Proteomes" id="UP000324767">
    <property type="component" value="Unassembled WGS sequence"/>
</dbReference>
<keyword evidence="2" id="KW-0805">Transcription regulation</keyword>
<dbReference type="CDD" id="cd20394">
    <property type="entry name" value="Tudor_SGF29_rpt2"/>
    <property type="match status" value="1"/>
</dbReference>
<reference evidence="7 8" key="1">
    <citation type="submission" date="2019-09" db="EMBL/GenBank/DDBJ databases">
        <title>The hologenome of the rock-dwelling lichen Lasallia pustulata.</title>
        <authorList>
            <person name="Greshake Tzovaras B."/>
            <person name="Segers F."/>
            <person name="Bicker A."/>
            <person name="Dal Grande F."/>
            <person name="Otte J."/>
            <person name="Hankeln T."/>
            <person name="Schmitt I."/>
            <person name="Ebersberger I."/>
        </authorList>
    </citation>
    <scope>NUCLEOTIDE SEQUENCE [LARGE SCALE GENOMIC DNA]</scope>
    <source>
        <strain evidence="7">A1-1</strain>
    </source>
</reference>
<evidence type="ECO:0000256" key="1">
    <source>
        <dbReference type="ARBA" id="ARBA00004123"/>
    </source>
</evidence>
<dbReference type="AlphaFoldDB" id="A0A5M8PUL2"/>
<evidence type="ECO:0000256" key="4">
    <source>
        <dbReference type="ARBA" id="ARBA00023242"/>
    </source>
</evidence>
<accession>A0A5M8PUL2</accession>
<keyword evidence="3" id="KW-0804">Transcription</keyword>
<feature type="domain" description="SGF29 C-terminal" evidence="6">
    <location>
        <begin position="307"/>
        <end position="439"/>
    </location>
</feature>
<dbReference type="CDD" id="cd20393">
    <property type="entry name" value="Tudor_SGF29_rpt1"/>
    <property type="match status" value="1"/>
</dbReference>
<organism evidence="7 8">
    <name type="scientific">Lasallia pustulata</name>
    <dbReference type="NCBI Taxonomy" id="136370"/>
    <lineage>
        <taxon>Eukaryota</taxon>
        <taxon>Fungi</taxon>
        <taxon>Dikarya</taxon>
        <taxon>Ascomycota</taxon>
        <taxon>Pezizomycotina</taxon>
        <taxon>Lecanoromycetes</taxon>
        <taxon>OSLEUM clade</taxon>
        <taxon>Umbilicariomycetidae</taxon>
        <taxon>Umbilicariales</taxon>
        <taxon>Umbilicariaceae</taxon>
        <taxon>Lasallia</taxon>
    </lineage>
</organism>
<dbReference type="OrthoDB" id="10265994at2759"/>
<evidence type="ECO:0000313" key="7">
    <source>
        <dbReference type="EMBL" id="KAA6412729.1"/>
    </source>
</evidence>
<dbReference type="EMBL" id="VXIT01000005">
    <property type="protein sequence ID" value="KAA6412729.1"/>
    <property type="molecule type" value="Genomic_DNA"/>
</dbReference>
<feature type="compositionally biased region" description="Low complexity" evidence="5">
    <location>
        <begin position="53"/>
        <end position="66"/>
    </location>
</feature>
<comment type="subcellular location">
    <subcellularLocation>
        <location evidence="1">Nucleus</location>
    </subcellularLocation>
</comment>
<evidence type="ECO:0000256" key="5">
    <source>
        <dbReference type="SAM" id="MobiDB-lite"/>
    </source>
</evidence>
<dbReference type="Pfam" id="PF07039">
    <property type="entry name" value="SGF29_Tudor"/>
    <property type="match status" value="1"/>
</dbReference>